<dbReference type="GeneID" id="64979389"/>
<feature type="region of interest" description="Disordered" evidence="1">
    <location>
        <begin position="38"/>
        <end position="72"/>
    </location>
</feature>
<dbReference type="Pfam" id="PF11927">
    <property type="entry name" value="HODM_asu-like"/>
    <property type="match status" value="1"/>
</dbReference>
<gene>
    <name evidence="3" type="ORF">APUU_70962A</name>
</gene>
<proteinExistence type="predicted"/>
<keyword evidence="2" id="KW-0812">Transmembrane</keyword>
<reference evidence="3" key="2">
    <citation type="submission" date="2021-02" db="EMBL/GenBank/DDBJ databases">
        <title>Aspergillus puulaauensis MK2 genome sequence.</title>
        <authorList>
            <person name="Futagami T."/>
            <person name="Mori K."/>
            <person name="Kadooka C."/>
            <person name="Tanaka T."/>
        </authorList>
    </citation>
    <scope>NUCLEOTIDE SEQUENCE</scope>
    <source>
        <strain evidence="3">MK2</strain>
    </source>
</reference>
<dbReference type="RefSeq" id="XP_041561578.1">
    <property type="nucleotide sequence ID" value="XM_041695894.1"/>
</dbReference>
<feature type="transmembrane region" description="Helical" evidence="2">
    <location>
        <begin position="12"/>
        <end position="32"/>
    </location>
</feature>
<protein>
    <recommendedName>
        <fullName evidence="5">HRQ family protein</fullName>
    </recommendedName>
</protein>
<evidence type="ECO:0000256" key="2">
    <source>
        <dbReference type="SAM" id="Phobius"/>
    </source>
</evidence>
<dbReference type="OrthoDB" id="5043642at2759"/>
<keyword evidence="4" id="KW-1185">Reference proteome</keyword>
<keyword evidence="2" id="KW-0472">Membrane</keyword>
<accession>A0A7R7XX81</accession>
<organism evidence="3 4">
    <name type="scientific">Aspergillus puulaauensis</name>
    <dbReference type="NCBI Taxonomy" id="1220207"/>
    <lineage>
        <taxon>Eukaryota</taxon>
        <taxon>Fungi</taxon>
        <taxon>Dikarya</taxon>
        <taxon>Ascomycota</taxon>
        <taxon>Pezizomycotina</taxon>
        <taxon>Eurotiomycetes</taxon>
        <taxon>Eurotiomycetidae</taxon>
        <taxon>Eurotiales</taxon>
        <taxon>Aspergillaceae</taxon>
        <taxon>Aspergillus</taxon>
    </lineage>
</organism>
<sequence>MDVLSTQDKPWWAGVALVALAALCLLISSTGIPTIHGIRNRRASTSHTPPRSISPEKKKPSQQKTPATPVDVLPPQRRHALASIGLPYKEVPEDEVRQRILPMIEDYRDCEEERYTPTGFSVADVKALGDFPDYAALSDVPLPEAYDKFDIERARPRPYRPFRWSYHQTMSLTKLEPNWWIEVENTYRKRIAQRKELFAKHGKSVLGSLPGSELACKELMEMVLQFLCARYPQYFSLVDKRIFKNKILGTEQDVRSKPPLDIIMDNVPEDFGIMLRDDKTGNYFLRAGVICSALGWNVGSKIGLQLHQIHDPIPDYKEKMKLSMDRFFTKMPVDKPIQRGSWGLEIGEPLYMPPGDPHEKLRTFQDPNLRLEDCHLRVDWQTLRRLPLSGAIIFNFKALFTPVTEFRDEPCIPALVAKIMKEGKENLLQYKATWHVEHVVLKKFEEWAREQEENSLAPKGWEVATLEDSPWFKNWQEKWHRQQGF</sequence>
<reference evidence="3" key="1">
    <citation type="submission" date="2021-01" db="EMBL/GenBank/DDBJ databases">
        <authorList>
            <consortium name="Aspergillus puulaauensis MK2 genome sequencing consortium"/>
            <person name="Kazuki M."/>
            <person name="Futagami T."/>
        </authorList>
    </citation>
    <scope>NUCLEOTIDE SEQUENCE</scope>
    <source>
        <strain evidence="3">MK2</strain>
    </source>
</reference>
<dbReference type="Proteomes" id="UP000654913">
    <property type="component" value="Chromosome 7"/>
</dbReference>
<evidence type="ECO:0000256" key="1">
    <source>
        <dbReference type="SAM" id="MobiDB-lite"/>
    </source>
</evidence>
<evidence type="ECO:0000313" key="4">
    <source>
        <dbReference type="Proteomes" id="UP000654913"/>
    </source>
</evidence>
<name>A0A7R7XX81_9EURO</name>
<dbReference type="InterPro" id="IPR021848">
    <property type="entry name" value="HODM_asu-like"/>
</dbReference>
<dbReference type="AlphaFoldDB" id="A0A7R7XX81"/>
<dbReference type="EMBL" id="AP024449">
    <property type="protein sequence ID" value="BCS29392.1"/>
    <property type="molecule type" value="Genomic_DNA"/>
</dbReference>
<keyword evidence="2" id="KW-1133">Transmembrane helix</keyword>
<dbReference type="KEGG" id="apuu:APUU_70962A"/>
<evidence type="ECO:0000313" key="3">
    <source>
        <dbReference type="EMBL" id="BCS29392.1"/>
    </source>
</evidence>
<evidence type="ECO:0008006" key="5">
    <source>
        <dbReference type="Google" id="ProtNLM"/>
    </source>
</evidence>